<gene>
    <name evidence="6" type="ORF">DSTB1V02_LOCUS15019</name>
</gene>
<dbReference type="CDD" id="cd00033">
    <property type="entry name" value="CCP"/>
    <property type="match status" value="2"/>
</dbReference>
<dbReference type="Gene3D" id="2.10.70.10">
    <property type="entry name" value="Complement Module, domain 1"/>
    <property type="match status" value="2"/>
</dbReference>
<organism evidence="6">
    <name type="scientific">Darwinula stevensoni</name>
    <dbReference type="NCBI Taxonomy" id="69355"/>
    <lineage>
        <taxon>Eukaryota</taxon>
        <taxon>Metazoa</taxon>
        <taxon>Ecdysozoa</taxon>
        <taxon>Arthropoda</taxon>
        <taxon>Crustacea</taxon>
        <taxon>Oligostraca</taxon>
        <taxon>Ostracoda</taxon>
        <taxon>Podocopa</taxon>
        <taxon>Podocopida</taxon>
        <taxon>Darwinulocopina</taxon>
        <taxon>Darwinuloidea</taxon>
        <taxon>Darwinulidae</taxon>
        <taxon>Darwinula</taxon>
    </lineage>
</organism>
<dbReference type="PROSITE" id="PS50923">
    <property type="entry name" value="SUSHI"/>
    <property type="match status" value="2"/>
</dbReference>
<feature type="domain" description="Sushi" evidence="5">
    <location>
        <begin position="53"/>
        <end position="112"/>
    </location>
</feature>
<protein>
    <recommendedName>
        <fullName evidence="5">Sushi domain-containing protein</fullName>
    </recommendedName>
</protein>
<dbReference type="EMBL" id="LR920814">
    <property type="protein sequence ID" value="CAD7255274.1"/>
    <property type="molecule type" value="Genomic_DNA"/>
</dbReference>
<keyword evidence="1" id="KW-0732">Signal</keyword>
<reference evidence="6" key="1">
    <citation type="submission" date="2020-11" db="EMBL/GenBank/DDBJ databases">
        <authorList>
            <person name="Tran Van P."/>
        </authorList>
    </citation>
    <scope>NUCLEOTIDE SEQUENCE</scope>
</reference>
<evidence type="ECO:0000256" key="2">
    <source>
        <dbReference type="ARBA" id="ARBA00022737"/>
    </source>
</evidence>
<name>A0A7R9FUP3_9CRUS</name>
<comment type="caution">
    <text evidence="4">Lacks conserved residue(s) required for the propagation of feature annotation.</text>
</comment>
<keyword evidence="7" id="KW-1185">Reference proteome</keyword>
<accession>A0A7R9FUP3</accession>
<evidence type="ECO:0000256" key="3">
    <source>
        <dbReference type="ARBA" id="ARBA00023157"/>
    </source>
</evidence>
<dbReference type="PANTHER" id="PTHR45656:SF4">
    <property type="entry name" value="PROTEIN CBR-CLEC-78"/>
    <property type="match status" value="1"/>
</dbReference>
<dbReference type="Proteomes" id="UP000677054">
    <property type="component" value="Unassembled WGS sequence"/>
</dbReference>
<evidence type="ECO:0000313" key="7">
    <source>
        <dbReference type="Proteomes" id="UP000677054"/>
    </source>
</evidence>
<evidence type="ECO:0000256" key="4">
    <source>
        <dbReference type="PROSITE-ProRule" id="PRU00302"/>
    </source>
</evidence>
<dbReference type="InterPro" id="IPR035976">
    <property type="entry name" value="Sushi/SCR/CCP_sf"/>
</dbReference>
<dbReference type="InterPro" id="IPR051277">
    <property type="entry name" value="SEZ6_CSMD_C4BPB_Regulators"/>
</dbReference>
<keyword evidence="2" id="KW-0677">Repeat</keyword>
<evidence type="ECO:0000259" key="5">
    <source>
        <dbReference type="PROSITE" id="PS50923"/>
    </source>
</evidence>
<keyword evidence="4" id="KW-0768">Sushi</keyword>
<dbReference type="InterPro" id="IPR000436">
    <property type="entry name" value="Sushi_SCR_CCP_dom"/>
</dbReference>
<dbReference type="OrthoDB" id="5804959at2759"/>
<dbReference type="Pfam" id="PF00084">
    <property type="entry name" value="Sushi"/>
    <property type="match status" value="2"/>
</dbReference>
<evidence type="ECO:0000256" key="1">
    <source>
        <dbReference type="ARBA" id="ARBA00022729"/>
    </source>
</evidence>
<dbReference type="AlphaFoldDB" id="A0A7R9FUP3"/>
<feature type="non-terminal residue" evidence="6">
    <location>
        <position position="128"/>
    </location>
</feature>
<proteinExistence type="predicted"/>
<evidence type="ECO:0000313" key="6">
    <source>
        <dbReference type="EMBL" id="CAD7255274.1"/>
    </source>
</evidence>
<dbReference type="SMART" id="SM00032">
    <property type="entry name" value="CCP"/>
    <property type="match status" value="1"/>
</dbReference>
<keyword evidence="3" id="KW-1015">Disulfide bond</keyword>
<dbReference type="PANTHER" id="PTHR45656">
    <property type="entry name" value="PROTEIN CBR-CLEC-78"/>
    <property type="match status" value="1"/>
</dbReference>
<feature type="domain" description="Sushi" evidence="5">
    <location>
        <begin position="1"/>
        <end position="45"/>
    </location>
</feature>
<sequence length="128" mass="14618">MVYPIDTHLTYRCLPGYEMEGFPDAQCTIFQAEVKWFGPDFKCKVDLALFAAKTCDPPGDILNGIRKGGCFDYGCKVEYECQDGFEIEGESRFRHCQADGTWSPREPPVCSRESLGFNWGLDILREER</sequence>
<dbReference type="SUPFAM" id="SSF57535">
    <property type="entry name" value="Complement control module/SCR domain"/>
    <property type="match status" value="2"/>
</dbReference>
<dbReference type="EMBL" id="CAJPEV010021296">
    <property type="protein sequence ID" value="CAG0908106.1"/>
    <property type="molecule type" value="Genomic_DNA"/>
</dbReference>